<dbReference type="AlphaFoldDB" id="A0A699YZ03"/>
<dbReference type="InterPro" id="IPR013320">
    <property type="entry name" value="ConA-like_dom_sf"/>
</dbReference>
<dbReference type="CDD" id="cd11709">
    <property type="entry name" value="SPRY"/>
    <property type="match status" value="2"/>
</dbReference>
<dbReference type="Proteomes" id="UP000485058">
    <property type="component" value="Unassembled WGS sequence"/>
</dbReference>
<dbReference type="Gene3D" id="2.60.120.920">
    <property type="match status" value="3"/>
</dbReference>
<proteinExistence type="predicted"/>
<dbReference type="SUPFAM" id="SSF49899">
    <property type="entry name" value="Concanavalin A-like lectins/glucanases"/>
    <property type="match status" value="3"/>
</dbReference>
<gene>
    <name evidence="2" type="ORF">HaLaN_03266</name>
</gene>
<feature type="non-terminal residue" evidence="2">
    <location>
        <position position="1"/>
    </location>
</feature>
<sequence>MRFNGREQEYTAPFKNGDVLTVCVDMTAGVLRFRRNGASLGEAFRGLVGPLVSAATLASEESKITIQNRPTVLNTGEYTGELRWDEARAGKDLHVIDGLTVTKMANEGGDYATVLGTLCLSSGQHAWNVYINHVEDSNLFIGVAVNGHDLNADPQEMKHRTYYLSNGTIRVAGKLMTRCAEPYAEGDLITVQLDMDARQVQFLKNGVQQGSGDGLPEEVWPYISLDNIMDSITLHSSSMYLDLVQSLHWNPDRACRLLAVCEDGKTAQLRALGREEISGQGTVLGMREYSKAETYSWVVLLEQPHAQQPANFLVGVAPPNMDLNKSLGEEGCGIGLDYFGYFYVNGRYFHMSNLHNWAAVAKPVRGSTAKHKGKALPAFTWQDGKCKITVTLDLKEGTLKFSHAGRSIGAIAGIKAPLHAAVTLTSSKQVVSLNPGPIGKAEHTNEELVSILKAR</sequence>
<dbReference type="InterPro" id="IPR043136">
    <property type="entry name" value="B30.2/SPRY_sf"/>
</dbReference>
<name>A0A699YZ03_HAELA</name>
<dbReference type="EMBL" id="BLLF01000154">
    <property type="protein sequence ID" value="GFH08322.1"/>
    <property type="molecule type" value="Genomic_DNA"/>
</dbReference>
<dbReference type="InterPro" id="IPR050672">
    <property type="entry name" value="FBXO45-Fsn/SPSB_families"/>
</dbReference>
<evidence type="ECO:0000313" key="3">
    <source>
        <dbReference type="Proteomes" id="UP000485058"/>
    </source>
</evidence>
<dbReference type="InterPro" id="IPR001870">
    <property type="entry name" value="B30.2/SPRY"/>
</dbReference>
<reference evidence="2 3" key="1">
    <citation type="submission" date="2020-02" db="EMBL/GenBank/DDBJ databases">
        <title>Draft genome sequence of Haematococcus lacustris strain NIES-144.</title>
        <authorList>
            <person name="Morimoto D."/>
            <person name="Nakagawa S."/>
            <person name="Yoshida T."/>
            <person name="Sawayama S."/>
        </authorList>
    </citation>
    <scope>NUCLEOTIDE SEQUENCE [LARGE SCALE GENOMIC DNA]</scope>
    <source>
        <strain evidence="2 3">NIES-144</strain>
    </source>
</reference>
<dbReference type="PROSITE" id="PS50188">
    <property type="entry name" value="B302_SPRY"/>
    <property type="match status" value="1"/>
</dbReference>
<dbReference type="Pfam" id="PF00622">
    <property type="entry name" value="SPRY"/>
    <property type="match status" value="2"/>
</dbReference>
<feature type="non-terminal residue" evidence="2">
    <location>
        <position position="455"/>
    </location>
</feature>
<accession>A0A699YZ03</accession>
<evidence type="ECO:0000259" key="1">
    <source>
        <dbReference type="PROSITE" id="PS50188"/>
    </source>
</evidence>
<keyword evidence="3" id="KW-1185">Reference proteome</keyword>
<evidence type="ECO:0000313" key="2">
    <source>
        <dbReference type="EMBL" id="GFH08322.1"/>
    </source>
</evidence>
<dbReference type="PANTHER" id="PTHR12245">
    <property type="entry name" value="SPRY DOMAIN CONTAINING SOCS BOX PROTEIN"/>
    <property type="match status" value="1"/>
</dbReference>
<organism evidence="2 3">
    <name type="scientific">Haematococcus lacustris</name>
    <name type="common">Green alga</name>
    <name type="synonym">Haematococcus pluvialis</name>
    <dbReference type="NCBI Taxonomy" id="44745"/>
    <lineage>
        <taxon>Eukaryota</taxon>
        <taxon>Viridiplantae</taxon>
        <taxon>Chlorophyta</taxon>
        <taxon>core chlorophytes</taxon>
        <taxon>Chlorophyceae</taxon>
        <taxon>CS clade</taxon>
        <taxon>Chlamydomonadales</taxon>
        <taxon>Haematococcaceae</taxon>
        <taxon>Haematococcus</taxon>
    </lineage>
</organism>
<comment type="caution">
    <text evidence="2">The sequence shown here is derived from an EMBL/GenBank/DDBJ whole genome shotgun (WGS) entry which is preliminary data.</text>
</comment>
<dbReference type="InterPro" id="IPR003877">
    <property type="entry name" value="SPRY_dom"/>
</dbReference>
<dbReference type="PANTHER" id="PTHR12245:SF5">
    <property type="entry name" value="SPRY DOMAIN-CONTAINING SOCS BOX PROTEIN 3"/>
    <property type="match status" value="1"/>
</dbReference>
<feature type="domain" description="B30.2/SPRY" evidence="1">
    <location>
        <begin position="62"/>
        <end position="241"/>
    </location>
</feature>
<protein>
    <recommendedName>
        <fullName evidence="1">B30.2/SPRY domain-containing protein</fullName>
    </recommendedName>
</protein>